<reference evidence="19 20" key="1">
    <citation type="submission" date="2023-02" db="EMBL/GenBank/DDBJ databases">
        <title>Dictyobacter halimunensis sp. nov., a new member of the class Ktedonobacteria from forest soil in a geothermal area.</title>
        <authorList>
            <person name="Rachmania M.K."/>
            <person name="Ningsih F."/>
            <person name="Sakai Y."/>
            <person name="Yabe S."/>
            <person name="Yokota A."/>
            <person name="Sjamsuridzal W."/>
        </authorList>
    </citation>
    <scope>NUCLEOTIDE SEQUENCE [LARGE SCALE GENOMIC DNA]</scope>
    <source>
        <strain evidence="19 20">S3.2.2.5</strain>
    </source>
</reference>
<dbReference type="RefSeq" id="WP_338253306.1">
    <property type="nucleotide sequence ID" value="NZ_BSRI01000002.1"/>
</dbReference>
<feature type="compositionally biased region" description="Polar residues" evidence="15">
    <location>
        <begin position="1"/>
        <end position="11"/>
    </location>
</feature>
<comment type="subcellular location">
    <subcellularLocation>
        <location evidence="1">Cell membrane</location>
    </subcellularLocation>
</comment>
<feature type="domain" description="Penicillin-binding protein transpeptidase" evidence="17">
    <location>
        <begin position="564"/>
        <end position="853"/>
    </location>
</feature>
<evidence type="ECO:0000256" key="12">
    <source>
        <dbReference type="ARBA" id="ARBA00023316"/>
    </source>
</evidence>
<keyword evidence="4" id="KW-0645">Protease</keyword>
<evidence type="ECO:0000256" key="9">
    <source>
        <dbReference type="ARBA" id="ARBA00022984"/>
    </source>
</evidence>
<evidence type="ECO:0000256" key="2">
    <source>
        <dbReference type="ARBA" id="ARBA00022475"/>
    </source>
</evidence>
<evidence type="ECO:0000256" key="10">
    <source>
        <dbReference type="ARBA" id="ARBA00023136"/>
    </source>
</evidence>
<gene>
    <name evidence="19" type="ORF">KDH_42210</name>
</gene>
<keyword evidence="7" id="KW-0378">Hydrolase</keyword>
<dbReference type="Gene3D" id="3.40.710.10">
    <property type="entry name" value="DD-peptidase/beta-lactamase superfamily"/>
    <property type="match status" value="1"/>
</dbReference>
<keyword evidence="12" id="KW-0961">Cell wall biogenesis/degradation</keyword>
<evidence type="ECO:0000256" key="4">
    <source>
        <dbReference type="ARBA" id="ARBA00022670"/>
    </source>
</evidence>
<sequence>MSNNLDQQAGGQQPRIEDGAPPKTGGLLRNYRQQQSSVSQPDLFSQPSSLSTTDQLDHPVLPLPPAQRSAPPSKAPPLYSRGQLRLPVSSVGESAGLPGRGQLLRSPELLIHTMKMVRHWSGKVAAVAGHKILPPAPYMERYHGSNPAPSGVEAQTPRPAKRIPWRRSRTLRIAMQMRQRRARWQRAPRRLWAVFTMALMSVLGLMCVAGTTYSYGYYEQQLPRVDELANAHIAQSTRIYDRNNVLLFEAYDQNSRQGGRRIAIRYEDIPPVMQDALVAIEDKTFWTNAGIEPSAIIRAAARQYGGASTLTQQVIKNLSNQREYALGRKITEAAMAIGLTQQYSKSKILEMYFNIAPFEGQTYGVEVATEDFFGLQSTCHTNQKCIPGISRLNYNQATGRNDPLLGLARASLLAGMPNQPFYNDPTSGPDAKQRAIYRQGLVLQQMMALHTVVDGLGPITPAIARKAQRLMERHTFRSSTRVKHAPHFVDWVINQVSTALGNGDAAEGYGLFQKAGFNIRTTIDVNLQEYVERAVDRHINQPDYQKLRGYYAMLSSYNNLHTAAVVVMDAKTGEILAMNGSADYNSMDPRVGGQFNAAVGSRPPGSTFKPFEYATAFQMGWNPGVMLMDNRTYFPNGAPAGTTMPRTDKDALSKDSTIYAPYDYGHTYTNRPVSVRIGTANSYNIPAIKAMQFAGANQVVTTTRRLGITTQANTGLAWALGSKDVSPLQMVSAYQTFADQGLHVPPQSVLDIWDNAGHNLYHYDESRPASGRVFSPQVSYMMTSVLADEPSRAYEFGSDHDLSFADMDANCAYSRFNCSRQVAAKTGTTDDFRDNWTIGYTPDVVVGVWVGNANNEKMRDVIGITGAGPIWHSVMERVLGRCNEHPPYTNAFVSPDQITCGPDYHFRFSAHPQWTFPIPPGLELLNQPSITDGQSSPPDWALSLQYP</sequence>
<evidence type="ECO:0000259" key="18">
    <source>
        <dbReference type="Pfam" id="PF00912"/>
    </source>
</evidence>
<dbReference type="Pfam" id="PF00912">
    <property type="entry name" value="Transgly"/>
    <property type="match status" value="1"/>
</dbReference>
<feature type="domain" description="Glycosyl transferase family 51" evidence="18">
    <location>
        <begin position="258"/>
        <end position="446"/>
    </location>
</feature>
<feature type="region of interest" description="Disordered" evidence="15">
    <location>
        <begin position="1"/>
        <end position="80"/>
    </location>
</feature>
<evidence type="ECO:0000256" key="16">
    <source>
        <dbReference type="SAM" id="Phobius"/>
    </source>
</evidence>
<evidence type="ECO:0000256" key="5">
    <source>
        <dbReference type="ARBA" id="ARBA00022676"/>
    </source>
</evidence>
<evidence type="ECO:0000313" key="20">
    <source>
        <dbReference type="Proteomes" id="UP001344906"/>
    </source>
</evidence>
<organism evidence="19 20">
    <name type="scientific">Dictyobacter halimunensis</name>
    <dbReference type="NCBI Taxonomy" id="3026934"/>
    <lineage>
        <taxon>Bacteria</taxon>
        <taxon>Bacillati</taxon>
        <taxon>Chloroflexota</taxon>
        <taxon>Ktedonobacteria</taxon>
        <taxon>Ktedonobacterales</taxon>
        <taxon>Dictyobacteraceae</taxon>
        <taxon>Dictyobacter</taxon>
    </lineage>
</organism>
<keyword evidence="8" id="KW-0133">Cell shape</keyword>
<evidence type="ECO:0000256" key="15">
    <source>
        <dbReference type="SAM" id="MobiDB-lite"/>
    </source>
</evidence>
<dbReference type="InterPro" id="IPR023346">
    <property type="entry name" value="Lysozyme-like_dom_sf"/>
</dbReference>
<dbReference type="Gene3D" id="1.10.3810.10">
    <property type="entry name" value="Biosynthetic peptidoglycan transglycosylase-like"/>
    <property type="match status" value="1"/>
</dbReference>
<evidence type="ECO:0000256" key="8">
    <source>
        <dbReference type="ARBA" id="ARBA00022960"/>
    </source>
</evidence>
<dbReference type="InterPro" id="IPR012338">
    <property type="entry name" value="Beta-lactam/transpept-like"/>
</dbReference>
<dbReference type="InterPro" id="IPR036950">
    <property type="entry name" value="PBP_transglycosylase"/>
</dbReference>
<evidence type="ECO:0000256" key="14">
    <source>
        <dbReference type="ARBA" id="ARBA00049902"/>
    </source>
</evidence>
<dbReference type="SUPFAM" id="SSF56601">
    <property type="entry name" value="beta-lactamase/transpeptidase-like"/>
    <property type="match status" value="1"/>
</dbReference>
<feature type="compositionally biased region" description="Polar residues" evidence="15">
    <location>
        <begin position="31"/>
        <end position="54"/>
    </location>
</feature>
<keyword evidence="16" id="KW-0812">Transmembrane</keyword>
<accession>A0ABQ6FWK6</accession>
<evidence type="ECO:0000256" key="7">
    <source>
        <dbReference type="ARBA" id="ARBA00022801"/>
    </source>
</evidence>
<keyword evidence="11" id="KW-0511">Multifunctional enzyme</keyword>
<evidence type="ECO:0000256" key="3">
    <source>
        <dbReference type="ARBA" id="ARBA00022645"/>
    </source>
</evidence>
<evidence type="ECO:0000256" key="13">
    <source>
        <dbReference type="ARBA" id="ARBA00034000"/>
    </source>
</evidence>
<keyword evidence="5" id="KW-0328">Glycosyltransferase</keyword>
<dbReference type="InterPro" id="IPR001264">
    <property type="entry name" value="Glyco_trans_51"/>
</dbReference>
<keyword evidence="2" id="KW-1003">Cell membrane</keyword>
<dbReference type="PANTHER" id="PTHR32282:SF11">
    <property type="entry name" value="PENICILLIN-BINDING PROTEIN 1B"/>
    <property type="match status" value="1"/>
</dbReference>
<feature type="compositionally biased region" description="Polar residues" evidence="15">
    <location>
        <begin position="928"/>
        <end position="937"/>
    </location>
</feature>
<evidence type="ECO:0000256" key="11">
    <source>
        <dbReference type="ARBA" id="ARBA00023268"/>
    </source>
</evidence>
<comment type="catalytic activity">
    <reaction evidence="14">
        <text>[GlcNAc-(1-&gt;4)-Mur2Ac(oyl-L-Ala-gamma-D-Glu-L-Lys-D-Ala-D-Ala)](n)-di-trans,octa-cis-undecaprenyl diphosphate + beta-D-GlcNAc-(1-&gt;4)-Mur2Ac(oyl-L-Ala-gamma-D-Glu-L-Lys-D-Ala-D-Ala)-di-trans,octa-cis-undecaprenyl diphosphate = [GlcNAc-(1-&gt;4)-Mur2Ac(oyl-L-Ala-gamma-D-Glu-L-Lys-D-Ala-D-Ala)](n+1)-di-trans,octa-cis-undecaprenyl diphosphate + di-trans,octa-cis-undecaprenyl diphosphate + H(+)</text>
        <dbReference type="Rhea" id="RHEA:23708"/>
        <dbReference type="Rhea" id="RHEA-COMP:9602"/>
        <dbReference type="Rhea" id="RHEA-COMP:9603"/>
        <dbReference type="ChEBI" id="CHEBI:15378"/>
        <dbReference type="ChEBI" id="CHEBI:58405"/>
        <dbReference type="ChEBI" id="CHEBI:60033"/>
        <dbReference type="ChEBI" id="CHEBI:78435"/>
        <dbReference type="EC" id="2.4.99.28"/>
    </reaction>
</comment>
<keyword evidence="9" id="KW-0573">Peptidoglycan synthesis</keyword>
<dbReference type="Proteomes" id="UP001344906">
    <property type="component" value="Unassembled WGS sequence"/>
</dbReference>
<evidence type="ECO:0008006" key="21">
    <source>
        <dbReference type="Google" id="ProtNLM"/>
    </source>
</evidence>
<evidence type="ECO:0000256" key="1">
    <source>
        <dbReference type="ARBA" id="ARBA00004236"/>
    </source>
</evidence>
<evidence type="ECO:0000313" key="19">
    <source>
        <dbReference type="EMBL" id="GLV57385.1"/>
    </source>
</evidence>
<keyword evidence="20" id="KW-1185">Reference proteome</keyword>
<evidence type="ECO:0000259" key="17">
    <source>
        <dbReference type="Pfam" id="PF00905"/>
    </source>
</evidence>
<dbReference type="InterPro" id="IPR050396">
    <property type="entry name" value="Glycosyltr_51/Transpeptidase"/>
</dbReference>
<keyword evidence="6" id="KW-0808">Transferase</keyword>
<keyword evidence="10 16" id="KW-0472">Membrane</keyword>
<comment type="caution">
    <text evidence="19">The sequence shown here is derived from an EMBL/GenBank/DDBJ whole genome shotgun (WGS) entry which is preliminary data.</text>
</comment>
<proteinExistence type="predicted"/>
<dbReference type="SUPFAM" id="SSF53955">
    <property type="entry name" value="Lysozyme-like"/>
    <property type="match status" value="1"/>
</dbReference>
<evidence type="ECO:0000256" key="6">
    <source>
        <dbReference type="ARBA" id="ARBA00022679"/>
    </source>
</evidence>
<dbReference type="EMBL" id="BSRI01000002">
    <property type="protein sequence ID" value="GLV57385.1"/>
    <property type="molecule type" value="Genomic_DNA"/>
</dbReference>
<keyword evidence="16" id="KW-1133">Transmembrane helix</keyword>
<protein>
    <recommendedName>
        <fullName evidence="21">Penicillin-insensitive transglycosylase</fullName>
    </recommendedName>
</protein>
<keyword evidence="3" id="KW-0121">Carboxypeptidase</keyword>
<feature type="transmembrane region" description="Helical" evidence="16">
    <location>
        <begin position="191"/>
        <end position="215"/>
    </location>
</feature>
<feature type="region of interest" description="Disordered" evidence="15">
    <location>
        <begin position="928"/>
        <end position="947"/>
    </location>
</feature>
<dbReference type="PANTHER" id="PTHR32282">
    <property type="entry name" value="BINDING PROTEIN TRANSPEPTIDASE, PUTATIVE-RELATED"/>
    <property type="match status" value="1"/>
</dbReference>
<dbReference type="Pfam" id="PF00905">
    <property type="entry name" value="Transpeptidase"/>
    <property type="match status" value="1"/>
</dbReference>
<name>A0ABQ6FWK6_9CHLR</name>
<comment type="catalytic activity">
    <reaction evidence="13">
        <text>Preferential cleavage: (Ac)2-L-Lys-D-Ala-|-D-Ala. Also transpeptidation of peptidyl-alanyl moieties that are N-acyl substituents of D-alanine.</text>
        <dbReference type="EC" id="3.4.16.4"/>
    </reaction>
</comment>
<dbReference type="InterPro" id="IPR001460">
    <property type="entry name" value="PCN-bd_Tpept"/>
</dbReference>